<dbReference type="Pfam" id="PF08552">
    <property type="entry name" value="Kei1"/>
    <property type="match status" value="1"/>
</dbReference>
<dbReference type="AlphaFoldDB" id="G0VH49"/>
<dbReference type="RefSeq" id="XP_003677175.1">
    <property type="nucleotide sequence ID" value="XM_003677127.1"/>
</dbReference>
<dbReference type="OMA" id="CEVIVWF"/>
<keyword evidence="1" id="KW-0812">Transmembrane</keyword>
<accession>G0VH49</accession>
<gene>
    <name evidence="2" type="primary">NCAS0F03370</name>
    <name evidence="2" type="ordered locus">NCAS_0F03370</name>
</gene>
<dbReference type="EMBL" id="HE576757">
    <property type="protein sequence ID" value="CCC70821.1"/>
    <property type="molecule type" value="Genomic_DNA"/>
</dbReference>
<reference key="2">
    <citation type="submission" date="2011-08" db="EMBL/GenBank/DDBJ databases">
        <title>Genome sequence of Naumovozyma castellii.</title>
        <authorList>
            <person name="Gordon J.L."/>
            <person name="Armisen D."/>
            <person name="Proux-Wera E."/>
            <person name="OhEigeartaigh S.S."/>
            <person name="Byrne K.P."/>
            <person name="Wolfe K.H."/>
        </authorList>
    </citation>
    <scope>NUCLEOTIDE SEQUENCE</scope>
    <source>
        <strain>Type strain:CBS 4309</strain>
    </source>
</reference>
<dbReference type="eggNOG" id="ENOG502QT2Z">
    <property type="taxonomic scope" value="Eukaryota"/>
</dbReference>
<dbReference type="KEGG" id="ncs:NCAS_0F03370"/>
<dbReference type="PANTHER" id="PTHR28077">
    <property type="entry name" value="INOSITOL PHOSPHORYLCERAMIDE SYNTHASE REGULATORY SUBUNIT KEI1"/>
    <property type="match status" value="1"/>
</dbReference>
<feature type="transmembrane region" description="Helical" evidence="1">
    <location>
        <begin position="12"/>
        <end position="34"/>
    </location>
</feature>
<dbReference type="GO" id="GO:0000139">
    <property type="term" value="C:Golgi membrane"/>
    <property type="evidence" value="ECO:0007669"/>
    <property type="project" value="EnsemblFungi"/>
</dbReference>
<keyword evidence="3" id="KW-1185">Reference proteome</keyword>
<dbReference type="STRING" id="1064592.G0VH49"/>
<dbReference type="GO" id="GO:0030148">
    <property type="term" value="P:sphingolipid biosynthetic process"/>
    <property type="evidence" value="ECO:0007669"/>
    <property type="project" value="EnsemblFungi"/>
</dbReference>
<dbReference type="GO" id="GO:0070917">
    <property type="term" value="F:inositol phosphoceramide synthase regulator activity"/>
    <property type="evidence" value="ECO:0007669"/>
    <property type="project" value="EnsemblFungi"/>
</dbReference>
<dbReference type="HOGENOM" id="CLU_103819_1_0_1"/>
<dbReference type="Proteomes" id="UP000001640">
    <property type="component" value="Chromosome 6"/>
</dbReference>
<feature type="transmembrane region" description="Helical" evidence="1">
    <location>
        <begin position="140"/>
        <end position="165"/>
    </location>
</feature>
<evidence type="ECO:0000313" key="3">
    <source>
        <dbReference type="Proteomes" id="UP000001640"/>
    </source>
</evidence>
<feature type="transmembrane region" description="Helical" evidence="1">
    <location>
        <begin position="54"/>
        <end position="75"/>
    </location>
</feature>
<dbReference type="InterPro" id="IPR013862">
    <property type="entry name" value="Kei1"/>
</dbReference>
<dbReference type="GeneID" id="96904468"/>
<keyword evidence="1" id="KW-0472">Membrane</keyword>
<dbReference type="GO" id="GO:0006673">
    <property type="term" value="P:inositol phosphoceramide metabolic process"/>
    <property type="evidence" value="ECO:0007669"/>
    <property type="project" value="EnsemblFungi"/>
</dbReference>
<reference evidence="2 3" key="1">
    <citation type="journal article" date="2011" name="Proc. Natl. Acad. Sci. U.S.A.">
        <title>Evolutionary erosion of yeast sex chromosomes by mating-type switching accidents.</title>
        <authorList>
            <person name="Gordon J.L."/>
            <person name="Armisen D."/>
            <person name="Proux-Wera E."/>
            <person name="Oheigeartaigh S.S."/>
            <person name="Byrne K.P."/>
            <person name="Wolfe K.H."/>
        </authorList>
    </citation>
    <scope>NUCLEOTIDE SEQUENCE [LARGE SCALE GENOMIC DNA]</scope>
    <source>
        <strain evidence="3">ATCC 76901 / BCRC 22586 / CBS 4309 / NBRC 1992 / NRRL Y-12630</strain>
    </source>
</reference>
<sequence>MAHHSITLPKCFQSFFGIIPLYLGVEIVLGITIFNKCSGAYGILALFTGHPLDFVQWVFYLWSIFTLIIFAQGLYEIHKPTLLTFSQILVFYSLDTICTCIFTLWFTSQWFQTEPTGTEEALQRRNESLESQGATEAYEYMMTIFITLVTLTFRLYFNCLLAAFVQELLHHPKYLVDQDDVEQDLKNKPVWKRWWIKNQKWSYKVCSHLLA</sequence>
<dbReference type="PANTHER" id="PTHR28077:SF1">
    <property type="entry name" value="INOSITOL PHOSPHORYLCERAMIDE SYNTHASE REGULATORY SUBUNIT KEI1"/>
    <property type="match status" value="1"/>
</dbReference>
<evidence type="ECO:0000313" key="2">
    <source>
        <dbReference type="EMBL" id="CCC70821.1"/>
    </source>
</evidence>
<organism evidence="2 3">
    <name type="scientific">Naumovozyma castellii</name>
    <name type="common">Yeast</name>
    <name type="synonym">Saccharomyces castellii</name>
    <dbReference type="NCBI Taxonomy" id="27288"/>
    <lineage>
        <taxon>Eukaryota</taxon>
        <taxon>Fungi</taxon>
        <taxon>Dikarya</taxon>
        <taxon>Ascomycota</taxon>
        <taxon>Saccharomycotina</taxon>
        <taxon>Saccharomycetes</taxon>
        <taxon>Saccharomycetales</taxon>
        <taxon>Saccharomycetaceae</taxon>
        <taxon>Naumovozyma</taxon>
    </lineage>
</organism>
<dbReference type="InParanoid" id="G0VH49"/>
<name>G0VH49_NAUCA</name>
<evidence type="ECO:0000256" key="1">
    <source>
        <dbReference type="SAM" id="Phobius"/>
    </source>
</evidence>
<proteinExistence type="predicted"/>
<protein>
    <submittedName>
        <fullName evidence="2">Uncharacterized protein</fullName>
    </submittedName>
</protein>
<keyword evidence="1" id="KW-1133">Transmembrane helix</keyword>
<feature type="transmembrane region" description="Helical" evidence="1">
    <location>
        <begin position="82"/>
        <end position="106"/>
    </location>
</feature>
<dbReference type="GO" id="GO:0070916">
    <property type="term" value="C:inositol phosphoceramide synthase complex"/>
    <property type="evidence" value="ECO:0007669"/>
    <property type="project" value="EnsemblFungi"/>
</dbReference>
<dbReference type="OrthoDB" id="3338076at2759"/>
<dbReference type="FunCoup" id="G0VH49">
    <property type="interactions" value="25"/>
</dbReference>